<evidence type="ECO:0000313" key="2">
    <source>
        <dbReference type="Proteomes" id="UP000093080"/>
    </source>
</evidence>
<evidence type="ECO:0000313" key="1">
    <source>
        <dbReference type="EMBL" id="OCC14701.1"/>
    </source>
</evidence>
<organism evidence="1 2">
    <name type="scientific">Dissulfuribacter thermophilus</name>
    <dbReference type="NCBI Taxonomy" id="1156395"/>
    <lineage>
        <taxon>Bacteria</taxon>
        <taxon>Pseudomonadati</taxon>
        <taxon>Thermodesulfobacteriota</taxon>
        <taxon>Dissulfuribacteria</taxon>
        <taxon>Dissulfuribacterales</taxon>
        <taxon>Dissulfuribacteraceae</taxon>
        <taxon>Dissulfuribacter</taxon>
    </lineage>
</organism>
<accession>A0A1B9F4N4</accession>
<dbReference type="AlphaFoldDB" id="A0A1B9F4N4"/>
<keyword evidence="2" id="KW-1185">Reference proteome</keyword>
<dbReference type="STRING" id="1156395.DBT_1761"/>
<protein>
    <submittedName>
        <fullName evidence="1">Uncharacterized protein</fullName>
    </submittedName>
</protein>
<name>A0A1B9F4N4_9BACT</name>
<dbReference type="EMBL" id="MAGO01000009">
    <property type="protein sequence ID" value="OCC14701.1"/>
    <property type="molecule type" value="Genomic_DNA"/>
</dbReference>
<reference evidence="1 2" key="1">
    <citation type="submission" date="2016-06" db="EMBL/GenBank/DDBJ databases">
        <title>Respiratory ammonification of nitrate coupled to the oxidation of elemental sulfur in deep-sea autotrophic thermophilic bacteria.</title>
        <authorList>
            <person name="Slobodkina G.B."/>
            <person name="Mardanov A.V."/>
            <person name="Ravin N.V."/>
            <person name="Frolova A.A."/>
            <person name="Viryasiv M.B."/>
            <person name="Chernyh N.A."/>
            <person name="Bonch-Osmolovskaya E.A."/>
            <person name="Slobodkin A.I."/>
        </authorList>
    </citation>
    <scope>NUCLEOTIDE SEQUENCE [LARGE SCALE GENOMIC DNA]</scope>
    <source>
        <strain evidence="1 2">S69</strain>
    </source>
</reference>
<dbReference type="RefSeq" id="WP_067619123.1">
    <property type="nucleotide sequence ID" value="NZ_MAGO01000009.1"/>
</dbReference>
<proteinExistence type="predicted"/>
<gene>
    <name evidence="1" type="ORF">DBT_1761</name>
</gene>
<dbReference type="Proteomes" id="UP000093080">
    <property type="component" value="Unassembled WGS sequence"/>
</dbReference>
<comment type="caution">
    <text evidence="1">The sequence shown here is derived from an EMBL/GenBank/DDBJ whole genome shotgun (WGS) entry which is preliminary data.</text>
</comment>
<sequence>MSFFEEKNLDSFLTLPREEQESIVAQMEPSEVLSVSLMLPWEKRLNFLEMSPKFDEIVEAYPIQELYWTIKATGPRDAISVLKAMSASALQLVFDLEWWEKDTFKPSKALTWMVLLFEAGEGKVIEWINYIYERDETILPLLLRSFIEVLKRPDDMEIQEARDVLAPFTLDDCYYIRFNNIELQPLWGRFLAILYSESPGKYRDILEAILWETRLEQMETAFKWRRSRLSDFGIPDYYEAIDIFAFAPGMKVRKVNVDYLDAGALGTDLPMSFIPTIYMEGANSLLKAIEALKGSVFMERIVHEWIGVANKILIAQGTPLDEPERLKEALLEGTSLINLGLECLCSEEGMGLEEGLKTSVLEDLVRLGLTRVKEAAQPIFELAKDPNSPPELFHLPDGLRERCVALLNEPPKVWDDERFVMRPFTNVKDLEGVRRDGEIVRDLTDLMEFIVPHWSRWPDEVSLDGTNLNDLMEFDLVKGLLTAMGNFLLNGSKEVRPILERDLFELFSKFEGLKGLDDIISSMIPELKRNCSVSFLDFLDKKIQELLEDWILMGRPREIDGRLIHGILVRLSDRT</sequence>
<dbReference type="OrthoDB" id="5479105at2"/>
<dbReference type="Pfam" id="PF19676">
    <property type="entry name" value="DUF6178"/>
    <property type="match status" value="1"/>
</dbReference>
<dbReference type="InterPro" id="IPR045750">
    <property type="entry name" value="DUF6178"/>
</dbReference>